<dbReference type="EMBL" id="JBEDUW010000002">
    <property type="protein sequence ID" value="KAK9944524.1"/>
    <property type="molecule type" value="Genomic_DNA"/>
</dbReference>
<evidence type="ECO:0000313" key="4">
    <source>
        <dbReference type="Proteomes" id="UP001457282"/>
    </source>
</evidence>
<evidence type="ECO:0000259" key="2">
    <source>
        <dbReference type="Pfam" id="PF23247"/>
    </source>
</evidence>
<protein>
    <recommendedName>
        <fullName evidence="2">Disease resistance protein At4g27190-like leucine-rich repeats domain-containing protein</fullName>
    </recommendedName>
</protein>
<dbReference type="AlphaFoldDB" id="A0AAW1Y6E3"/>
<dbReference type="PANTHER" id="PTHR33463:SF209">
    <property type="entry name" value="DISEASE RESISTANCE PROTEIN RPS2-LIKE"/>
    <property type="match status" value="1"/>
</dbReference>
<dbReference type="Pfam" id="PF23247">
    <property type="entry name" value="LRR_RPS2"/>
    <property type="match status" value="1"/>
</dbReference>
<dbReference type="Proteomes" id="UP001457282">
    <property type="component" value="Unassembled WGS sequence"/>
</dbReference>
<feature type="domain" description="Disease resistance protein At4g27190-like leucine-rich repeats" evidence="2">
    <location>
        <begin position="1"/>
        <end position="108"/>
    </location>
</feature>
<dbReference type="InterPro" id="IPR050905">
    <property type="entry name" value="Plant_NBS-LRR"/>
</dbReference>
<accession>A0AAW1Y6E3</accession>
<keyword evidence="4" id="KW-1185">Reference proteome</keyword>
<dbReference type="InterPro" id="IPR057135">
    <property type="entry name" value="At4g27190-like_LRR"/>
</dbReference>
<reference evidence="3 4" key="1">
    <citation type="journal article" date="2023" name="G3 (Bethesda)">
        <title>A chromosome-length genome assembly and annotation of blackberry (Rubus argutus, cv. 'Hillquist').</title>
        <authorList>
            <person name="Bruna T."/>
            <person name="Aryal R."/>
            <person name="Dudchenko O."/>
            <person name="Sargent D.J."/>
            <person name="Mead D."/>
            <person name="Buti M."/>
            <person name="Cavallini A."/>
            <person name="Hytonen T."/>
            <person name="Andres J."/>
            <person name="Pham M."/>
            <person name="Weisz D."/>
            <person name="Mascagni F."/>
            <person name="Usai G."/>
            <person name="Natali L."/>
            <person name="Bassil N."/>
            <person name="Fernandez G.E."/>
            <person name="Lomsadze A."/>
            <person name="Armour M."/>
            <person name="Olukolu B."/>
            <person name="Poorten T."/>
            <person name="Britton C."/>
            <person name="Davik J."/>
            <person name="Ashrafi H."/>
            <person name="Aiden E.L."/>
            <person name="Borodovsky M."/>
            <person name="Worthington M."/>
        </authorList>
    </citation>
    <scope>NUCLEOTIDE SEQUENCE [LARGE SCALE GENOMIC DNA]</scope>
    <source>
        <strain evidence="3">PI 553951</strain>
    </source>
</reference>
<gene>
    <name evidence="3" type="ORF">M0R45_010086</name>
</gene>
<name>A0AAW1Y6E3_RUBAR</name>
<dbReference type="InterPro" id="IPR032675">
    <property type="entry name" value="LRR_dom_sf"/>
</dbReference>
<dbReference type="SUPFAM" id="SSF52047">
    <property type="entry name" value="RNI-like"/>
    <property type="match status" value="1"/>
</dbReference>
<comment type="caution">
    <text evidence="3">The sequence shown here is derived from an EMBL/GenBank/DDBJ whole genome shotgun (WGS) entry which is preliminary data.</text>
</comment>
<dbReference type="Gene3D" id="3.80.10.10">
    <property type="entry name" value="Ribonuclease Inhibitor"/>
    <property type="match status" value="1"/>
</dbReference>
<sequence length="203" mass="23346">MQNRLQKLETIWVSNCSSLEEIFEVRRLNVDEGDASTISQSKKIPSSISQPDQGMQINNIMDFKQSRPGFQNLTELWVIGCRSLRYLLSPSIARDLVRLEGLYIERCEKIEEIVAAAEGEEKEDESILPRLKNLSLQHLSNLGSFSQGKYTFDWPLEYIYITECDKMNNFCSGSLSIPRKVNIRVCDCGENLEQELNNCRKEI</sequence>
<evidence type="ECO:0000256" key="1">
    <source>
        <dbReference type="ARBA" id="ARBA00022821"/>
    </source>
</evidence>
<evidence type="ECO:0000313" key="3">
    <source>
        <dbReference type="EMBL" id="KAK9944524.1"/>
    </source>
</evidence>
<keyword evidence="1" id="KW-0611">Plant defense</keyword>
<proteinExistence type="predicted"/>
<organism evidence="3 4">
    <name type="scientific">Rubus argutus</name>
    <name type="common">Southern blackberry</name>
    <dbReference type="NCBI Taxonomy" id="59490"/>
    <lineage>
        <taxon>Eukaryota</taxon>
        <taxon>Viridiplantae</taxon>
        <taxon>Streptophyta</taxon>
        <taxon>Embryophyta</taxon>
        <taxon>Tracheophyta</taxon>
        <taxon>Spermatophyta</taxon>
        <taxon>Magnoliopsida</taxon>
        <taxon>eudicotyledons</taxon>
        <taxon>Gunneridae</taxon>
        <taxon>Pentapetalae</taxon>
        <taxon>rosids</taxon>
        <taxon>fabids</taxon>
        <taxon>Rosales</taxon>
        <taxon>Rosaceae</taxon>
        <taxon>Rosoideae</taxon>
        <taxon>Rosoideae incertae sedis</taxon>
        <taxon>Rubus</taxon>
    </lineage>
</organism>
<dbReference type="PANTHER" id="PTHR33463">
    <property type="entry name" value="NB-ARC DOMAIN-CONTAINING PROTEIN-RELATED"/>
    <property type="match status" value="1"/>
</dbReference>